<keyword evidence="8" id="KW-1185">Reference proteome</keyword>
<dbReference type="GO" id="GO:0015920">
    <property type="term" value="P:lipopolysaccharide transport"/>
    <property type="evidence" value="ECO:0007669"/>
    <property type="project" value="UniProtKB-UniRule"/>
</dbReference>
<dbReference type="GO" id="GO:0043165">
    <property type="term" value="P:Gram-negative-bacterium-type cell outer membrane assembly"/>
    <property type="evidence" value="ECO:0007669"/>
    <property type="project" value="UniProtKB-UniRule"/>
</dbReference>
<feature type="domain" description="Organic solvent tolerance-like N-terminal" evidence="6">
    <location>
        <begin position="31"/>
        <end position="140"/>
    </location>
</feature>
<reference evidence="7 8" key="1">
    <citation type="journal article" date="2022" name="IScience">
        <title>An ultrasensitive nanofiber-based assay for enzymatic hydrolysis and deep-sea microbial degradation of cellulose.</title>
        <authorList>
            <person name="Tsudome M."/>
            <person name="Tachioka M."/>
            <person name="Miyazaki M."/>
            <person name="Uchimura K."/>
            <person name="Tsuda M."/>
            <person name="Takaki Y."/>
            <person name="Deguchi S."/>
        </authorList>
    </citation>
    <scope>NUCLEOTIDE SEQUENCE [LARGE SCALE GENOMIC DNA]</scope>
    <source>
        <strain evidence="7 8">GE09</strain>
    </source>
</reference>
<comment type="function">
    <text evidence="4">Involved in the assembly of lipopolysaccharide (LPS). Required for the translocation of LPS from the inner membrane to the outer membrane. May form a bridge between the inner membrane and the outer membrane, via interactions with LptC and LptD, thereby facilitating LPS transfer across the periplasm.</text>
</comment>
<feature type="compositionally biased region" description="Polar residues" evidence="5">
    <location>
        <begin position="176"/>
        <end position="190"/>
    </location>
</feature>
<evidence type="ECO:0000256" key="3">
    <source>
        <dbReference type="ARBA" id="ARBA00022764"/>
    </source>
</evidence>
<feature type="region of interest" description="Disordered" evidence="5">
    <location>
        <begin position="145"/>
        <end position="217"/>
    </location>
</feature>
<evidence type="ECO:0000313" key="7">
    <source>
        <dbReference type="EMBL" id="BCD97581.1"/>
    </source>
</evidence>
<accession>A0AAN1WH90</accession>
<dbReference type="InterPro" id="IPR052037">
    <property type="entry name" value="LPS_export_LptA"/>
</dbReference>
<dbReference type="HAMAP" id="MF_01914">
    <property type="entry name" value="LPS_assembly_LptA"/>
    <property type="match status" value="1"/>
</dbReference>
<dbReference type="RefSeq" id="WP_236987047.1">
    <property type="nucleotide sequence ID" value="NZ_AP023086.1"/>
</dbReference>
<dbReference type="AlphaFoldDB" id="A0AAN1WH90"/>
<gene>
    <name evidence="4" type="primary">lptA</name>
    <name evidence="7" type="ORF">MARGE09_P1782</name>
</gene>
<sequence length="217" mass="23423" precursor="true">MNLFSKMVAATLLCVGANAVALQSDRSQPITIDADSAERDELAGTTTYSGKVEMAQGSMRINADEIVIYNTKDKVTKIIAKGKPAAYQQKPSDKAGKVVAKANILEYRIDQETLRLLEGASLQQEGTSLSGTTIEYDVRKSVVKADSNNKDSGRVRMVIPPKALRSELPDSEVNDPKSNQTNPENATQGQLDDKRETPNMPTTPDQSAVTGIDNGHS</sequence>
<dbReference type="Proteomes" id="UP001320119">
    <property type="component" value="Chromosome"/>
</dbReference>
<proteinExistence type="inferred from homology"/>
<evidence type="ECO:0000313" key="8">
    <source>
        <dbReference type="Proteomes" id="UP001320119"/>
    </source>
</evidence>
<dbReference type="KEGG" id="marq:MARGE09_P1782"/>
<protein>
    <recommendedName>
        <fullName evidence="4">Lipopolysaccharide export system protein LptA</fullName>
    </recommendedName>
</protein>
<dbReference type="EMBL" id="AP023086">
    <property type="protein sequence ID" value="BCD97581.1"/>
    <property type="molecule type" value="Genomic_DNA"/>
</dbReference>
<keyword evidence="2 4" id="KW-0732">Signal</keyword>
<dbReference type="GO" id="GO:0001530">
    <property type="term" value="F:lipopolysaccharide binding"/>
    <property type="evidence" value="ECO:0007669"/>
    <property type="project" value="InterPro"/>
</dbReference>
<dbReference type="PANTHER" id="PTHR36504">
    <property type="entry name" value="LIPOPOLYSACCHARIDE EXPORT SYSTEM PROTEIN LPTA"/>
    <property type="match status" value="1"/>
</dbReference>
<feature type="signal peptide" evidence="4">
    <location>
        <begin position="1"/>
        <end position="21"/>
    </location>
</feature>
<dbReference type="NCBIfam" id="TIGR03002">
    <property type="entry name" value="outer_YhbN_LptA"/>
    <property type="match status" value="1"/>
</dbReference>
<evidence type="ECO:0000259" key="6">
    <source>
        <dbReference type="Pfam" id="PF03968"/>
    </source>
</evidence>
<keyword evidence="3 4" id="KW-0574">Periplasm</keyword>
<evidence type="ECO:0000256" key="4">
    <source>
        <dbReference type="HAMAP-Rule" id="MF_01914"/>
    </source>
</evidence>
<name>A0AAN1WH90_9GAMM</name>
<feature type="compositionally biased region" description="Polar residues" evidence="5">
    <location>
        <begin position="199"/>
        <end position="209"/>
    </location>
</feature>
<dbReference type="GO" id="GO:0030288">
    <property type="term" value="C:outer membrane-bounded periplasmic space"/>
    <property type="evidence" value="ECO:0007669"/>
    <property type="project" value="TreeGrafter"/>
</dbReference>
<comment type="subunit">
    <text evidence="4">Component of the lipopolysaccharide transport and assembly complex.</text>
</comment>
<dbReference type="GO" id="GO:0009279">
    <property type="term" value="C:cell outer membrane"/>
    <property type="evidence" value="ECO:0007669"/>
    <property type="project" value="TreeGrafter"/>
</dbReference>
<comment type="subcellular location">
    <subcellularLocation>
        <location evidence="4">Periplasm</location>
    </subcellularLocation>
</comment>
<dbReference type="InterPro" id="IPR014340">
    <property type="entry name" value="LptA"/>
</dbReference>
<evidence type="ECO:0000256" key="2">
    <source>
        <dbReference type="ARBA" id="ARBA00022729"/>
    </source>
</evidence>
<organism evidence="7 8">
    <name type="scientific">Marinagarivorans cellulosilyticus</name>
    <dbReference type="NCBI Taxonomy" id="2721545"/>
    <lineage>
        <taxon>Bacteria</taxon>
        <taxon>Pseudomonadati</taxon>
        <taxon>Pseudomonadota</taxon>
        <taxon>Gammaproteobacteria</taxon>
        <taxon>Cellvibrionales</taxon>
        <taxon>Cellvibrionaceae</taxon>
        <taxon>Marinagarivorans</taxon>
    </lineage>
</organism>
<dbReference type="Gene3D" id="2.60.450.10">
    <property type="entry name" value="Lipopolysaccharide (LPS) transport protein A like domain"/>
    <property type="match status" value="1"/>
</dbReference>
<comment type="similarity">
    <text evidence="4">Belongs to the LptA family.</text>
</comment>
<dbReference type="GO" id="GO:0017089">
    <property type="term" value="F:glycolipid transfer activity"/>
    <property type="evidence" value="ECO:0007669"/>
    <property type="project" value="TreeGrafter"/>
</dbReference>
<dbReference type="InterPro" id="IPR005653">
    <property type="entry name" value="OstA-like_N"/>
</dbReference>
<dbReference type="Pfam" id="PF03968">
    <property type="entry name" value="LptD_N"/>
    <property type="match status" value="1"/>
</dbReference>
<evidence type="ECO:0000256" key="1">
    <source>
        <dbReference type="ARBA" id="ARBA00022448"/>
    </source>
</evidence>
<evidence type="ECO:0000256" key="5">
    <source>
        <dbReference type="SAM" id="MobiDB-lite"/>
    </source>
</evidence>
<feature type="chain" id="PRO_5042649741" description="Lipopolysaccharide export system protein LptA" evidence="4">
    <location>
        <begin position="22"/>
        <end position="217"/>
    </location>
</feature>
<dbReference type="PANTHER" id="PTHR36504:SF1">
    <property type="entry name" value="LIPOPOLYSACCHARIDE EXPORT SYSTEM PROTEIN LPTA"/>
    <property type="match status" value="1"/>
</dbReference>
<keyword evidence="1 4" id="KW-0813">Transport</keyword>